<organism evidence="2 3">
    <name type="scientific">Mya arenaria</name>
    <name type="common">Soft-shell clam</name>
    <dbReference type="NCBI Taxonomy" id="6604"/>
    <lineage>
        <taxon>Eukaryota</taxon>
        <taxon>Metazoa</taxon>
        <taxon>Spiralia</taxon>
        <taxon>Lophotrochozoa</taxon>
        <taxon>Mollusca</taxon>
        <taxon>Bivalvia</taxon>
        <taxon>Autobranchia</taxon>
        <taxon>Heteroconchia</taxon>
        <taxon>Euheterodonta</taxon>
        <taxon>Imparidentia</taxon>
        <taxon>Neoheterodontei</taxon>
        <taxon>Myida</taxon>
        <taxon>Myoidea</taxon>
        <taxon>Myidae</taxon>
        <taxon>Mya</taxon>
    </lineage>
</organism>
<dbReference type="InterPro" id="IPR037443">
    <property type="entry name" value="LURAP1"/>
</dbReference>
<dbReference type="Pfam" id="PF14854">
    <property type="entry name" value="LURAP"/>
    <property type="match status" value="1"/>
</dbReference>
<feature type="compositionally biased region" description="Basic and acidic residues" evidence="1">
    <location>
        <begin position="189"/>
        <end position="203"/>
    </location>
</feature>
<dbReference type="PANTHER" id="PTHR33767">
    <property type="entry name" value="LEUCINE RICH ADAPTOR PROTEIN 1-LIKE"/>
    <property type="match status" value="1"/>
</dbReference>
<evidence type="ECO:0000313" key="2">
    <source>
        <dbReference type="EMBL" id="WAR23050.1"/>
    </source>
</evidence>
<gene>
    <name evidence="2" type="ORF">MAR_036719</name>
</gene>
<evidence type="ECO:0000256" key="1">
    <source>
        <dbReference type="SAM" id="MobiDB-lite"/>
    </source>
</evidence>
<sequence length="209" mass="23421">MKGSTVSAVSTTDVIKDACALQMPKPDEQFSDAIDLSNACRQFYQTRKQATAEVKRRLTSSGRTRKAQTTFTKIDDAMDTLRQEMASLMELDLSLMKQLLTLNETVEDLKWQRKFYTHQSSLPSSSCDLSVPSDWLVSDTEIHESVFEDNRALPKLSSTPNCGVVTSSPRPDDIDVEFNFDAKNSASYREQDSFDSGIHEHTSSDSFPS</sequence>
<evidence type="ECO:0008006" key="4">
    <source>
        <dbReference type="Google" id="ProtNLM"/>
    </source>
</evidence>
<accession>A0ABY7FLF9</accession>
<reference evidence="2" key="1">
    <citation type="submission" date="2022-11" db="EMBL/GenBank/DDBJ databases">
        <title>Centuries of genome instability and evolution in soft-shell clam transmissible cancer (bioRxiv).</title>
        <authorList>
            <person name="Hart S.F.M."/>
            <person name="Yonemitsu M.A."/>
            <person name="Giersch R.M."/>
            <person name="Beal B.F."/>
            <person name="Arriagada G."/>
            <person name="Davis B.W."/>
            <person name="Ostrander E.A."/>
            <person name="Goff S.P."/>
            <person name="Metzger M.J."/>
        </authorList>
    </citation>
    <scope>NUCLEOTIDE SEQUENCE</scope>
    <source>
        <strain evidence="2">MELC-2E11</strain>
        <tissue evidence="2">Siphon/mantle</tissue>
    </source>
</reference>
<name>A0ABY7FLF9_MYAAR</name>
<protein>
    <recommendedName>
        <fullName evidence="4">BZIP domain-containing protein</fullName>
    </recommendedName>
</protein>
<dbReference type="InterPro" id="IPR039499">
    <property type="entry name" value="LURA1/LRA25"/>
</dbReference>
<dbReference type="EMBL" id="CP111024">
    <property type="protein sequence ID" value="WAR23050.1"/>
    <property type="molecule type" value="Genomic_DNA"/>
</dbReference>
<keyword evidence="3" id="KW-1185">Reference proteome</keyword>
<dbReference type="PANTHER" id="PTHR33767:SF3">
    <property type="entry name" value="LEUCINE RICH ADAPTOR PROTEIN 1-LIKE"/>
    <property type="match status" value="1"/>
</dbReference>
<dbReference type="Proteomes" id="UP001164746">
    <property type="component" value="Chromosome 13"/>
</dbReference>
<proteinExistence type="predicted"/>
<feature type="region of interest" description="Disordered" evidence="1">
    <location>
        <begin position="187"/>
        <end position="209"/>
    </location>
</feature>
<evidence type="ECO:0000313" key="3">
    <source>
        <dbReference type="Proteomes" id="UP001164746"/>
    </source>
</evidence>